<reference evidence="1" key="2">
    <citation type="journal article" date="2021" name="PeerJ">
        <title>Extensive microbial diversity within the chicken gut microbiome revealed by metagenomics and culture.</title>
        <authorList>
            <person name="Gilroy R."/>
            <person name="Ravi A."/>
            <person name="Getino M."/>
            <person name="Pursley I."/>
            <person name="Horton D.L."/>
            <person name="Alikhan N.F."/>
            <person name="Baker D."/>
            <person name="Gharbi K."/>
            <person name="Hall N."/>
            <person name="Watson M."/>
            <person name="Adriaenssens E.M."/>
            <person name="Foster-Nyarko E."/>
            <person name="Jarju S."/>
            <person name="Secka A."/>
            <person name="Antonio M."/>
            <person name="Oren A."/>
            <person name="Chaudhuri R.R."/>
            <person name="La Ragione R."/>
            <person name="Hildebrand F."/>
            <person name="Pallen M.J."/>
        </authorList>
    </citation>
    <scope>NUCLEOTIDE SEQUENCE</scope>
    <source>
        <strain evidence="1">B1-3475</strain>
    </source>
</reference>
<gene>
    <name evidence="1" type="ORF">IAC08_02885</name>
</gene>
<proteinExistence type="predicted"/>
<dbReference type="Pfam" id="PF08889">
    <property type="entry name" value="WbqC"/>
    <property type="match status" value="1"/>
</dbReference>
<evidence type="ECO:0000313" key="1">
    <source>
        <dbReference type="EMBL" id="MBO8455336.1"/>
    </source>
</evidence>
<dbReference type="EMBL" id="JADIMK010000025">
    <property type="protein sequence ID" value="MBO8455336.1"/>
    <property type="molecule type" value="Genomic_DNA"/>
</dbReference>
<name>A0A9D9HK70_9BACT</name>
<dbReference type="Proteomes" id="UP000823617">
    <property type="component" value="Unassembled WGS sequence"/>
</dbReference>
<sequence>MSPVLLTTAYFPPIEYLAAMAAGFTLSADGVKPSIVYLEACENYQKQTWRNRCCFYAESGPQYLTYPIVHENGTHRLPIKEIKVDYSLPWVRQHQRAIVSAYRTSAYFEYYQDELFSIMDSCPETLFELNTRILMFFIEKTGIYADLRETASYEKQEGVCEEPGSPWKSLGLTESYGIDLRQVIHPKHSNDILSRLQLEKPYFQVFARKHGFVPDLSIMDLLFNEGPDSILYLKSASSLRLPVRI</sequence>
<organism evidence="1 2">
    <name type="scientific">Candidatus Cryptobacteroides intestinigallinarum</name>
    <dbReference type="NCBI Taxonomy" id="2840767"/>
    <lineage>
        <taxon>Bacteria</taxon>
        <taxon>Pseudomonadati</taxon>
        <taxon>Bacteroidota</taxon>
        <taxon>Bacteroidia</taxon>
        <taxon>Bacteroidales</taxon>
        <taxon>Candidatus Cryptobacteroides</taxon>
    </lineage>
</organism>
<dbReference type="InterPro" id="IPR014985">
    <property type="entry name" value="WbqC"/>
</dbReference>
<accession>A0A9D9HK70</accession>
<comment type="caution">
    <text evidence="1">The sequence shown here is derived from an EMBL/GenBank/DDBJ whole genome shotgun (WGS) entry which is preliminary data.</text>
</comment>
<reference evidence="1" key="1">
    <citation type="submission" date="2020-10" db="EMBL/GenBank/DDBJ databases">
        <authorList>
            <person name="Gilroy R."/>
        </authorList>
    </citation>
    <scope>NUCLEOTIDE SEQUENCE</scope>
    <source>
        <strain evidence="1">B1-3475</strain>
    </source>
</reference>
<dbReference type="AlphaFoldDB" id="A0A9D9HK70"/>
<evidence type="ECO:0000313" key="2">
    <source>
        <dbReference type="Proteomes" id="UP000823617"/>
    </source>
</evidence>
<protein>
    <submittedName>
        <fullName evidence="1">WbqC family protein</fullName>
    </submittedName>
</protein>